<dbReference type="AlphaFoldDB" id="G8M2S1"/>
<evidence type="ECO:0000259" key="12">
    <source>
        <dbReference type="PROSITE" id="PS50111"/>
    </source>
</evidence>
<dbReference type="CDD" id="cd12912">
    <property type="entry name" value="PDC2_MCP_like"/>
    <property type="match status" value="1"/>
</dbReference>
<evidence type="ECO:0000313" key="14">
    <source>
        <dbReference type="EMBL" id="AEV68185.1"/>
    </source>
</evidence>
<feature type="domain" description="HAMP" evidence="13">
    <location>
        <begin position="316"/>
        <end position="371"/>
    </location>
</feature>
<dbReference type="PROSITE" id="PS50885">
    <property type="entry name" value="HAMP"/>
    <property type="match status" value="1"/>
</dbReference>
<protein>
    <submittedName>
        <fullName evidence="14">Methyl-accepting chemotaxis protein</fullName>
    </submittedName>
</protein>
<dbReference type="STRING" id="720554.Clocl_1548"/>
<dbReference type="PANTHER" id="PTHR32089">
    <property type="entry name" value="METHYL-ACCEPTING CHEMOTAXIS PROTEIN MCPB"/>
    <property type="match status" value="1"/>
</dbReference>
<dbReference type="Pfam" id="PF00015">
    <property type="entry name" value="MCPsignal"/>
    <property type="match status" value="1"/>
</dbReference>
<evidence type="ECO:0000256" key="7">
    <source>
        <dbReference type="ARBA" id="ARBA00023224"/>
    </source>
</evidence>
<evidence type="ECO:0000256" key="9">
    <source>
        <dbReference type="PROSITE-ProRule" id="PRU00284"/>
    </source>
</evidence>
<keyword evidence="4 11" id="KW-0812">Transmembrane</keyword>
<proteinExistence type="inferred from homology"/>
<evidence type="ECO:0000256" key="1">
    <source>
        <dbReference type="ARBA" id="ARBA00004651"/>
    </source>
</evidence>
<comment type="subcellular location">
    <subcellularLocation>
        <location evidence="1">Cell membrane</location>
        <topology evidence="1">Multi-pass membrane protein</topology>
    </subcellularLocation>
</comment>
<evidence type="ECO:0000256" key="10">
    <source>
        <dbReference type="SAM" id="Coils"/>
    </source>
</evidence>
<dbReference type="PROSITE" id="PS50111">
    <property type="entry name" value="CHEMOTAXIS_TRANSDUC_2"/>
    <property type="match status" value="1"/>
</dbReference>
<accession>G8M2S1</accession>
<reference evidence="14 15" key="2">
    <citation type="journal article" date="2012" name="Stand. Genomic Sci.">
        <title>Complete Genome Sequence of Clostridium clariflavum DSM 19732.</title>
        <authorList>
            <person name="Izquierdo J.A."/>
            <person name="Goodwin L."/>
            <person name="Davenport K.W."/>
            <person name="Teshima H."/>
            <person name="Bruce D."/>
            <person name="Detter C."/>
            <person name="Tapia R."/>
            <person name="Han S."/>
            <person name="Land M."/>
            <person name="Hauser L."/>
            <person name="Jeffries C.D."/>
            <person name="Han J."/>
            <person name="Pitluck S."/>
            <person name="Nolan M."/>
            <person name="Chen A."/>
            <person name="Huntemann M."/>
            <person name="Mavromatis K."/>
            <person name="Mikhailova N."/>
            <person name="Liolios K."/>
            <person name="Woyke T."/>
            <person name="Lynd L.R."/>
        </authorList>
    </citation>
    <scope>NUCLEOTIDE SEQUENCE [LARGE SCALE GENOMIC DNA]</scope>
    <source>
        <strain evidence="15">DSM 19732 / NBRC 101661 / EBR45</strain>
    </source>
</reference>
<keyword evidence="6 11" id="KW-0472">Membrane</keyword>
<dbReference type="InterPro" id="IPR003660">
    <property type="entry name" value="HAMP_dom"/>
</dbReference>
<feature type="domain" description="Methyl-accepting transducer" evidence="12">
    <location>
        <begin position="390"/>
        <end position="661"/>
    </location>
</feature>
<evidence type="ECO:0000256" key="11">
    <source>
        <dbReference type="SAM" id="Phobius"/>
    </source>
</evidence>
<dbReference type="Gene3D" id="3.30.450.20">
    <property type="entry name" value="PAS domain"/>
    <property type="match status" value="1"/>
</dbReference>
<dbReference type="OrthoDB" id="9814363at2"/>
<keyword evidence="15" id="KW-1185">Reference proteome</keyword>
<feature type="transmembrane region" description="Helical" evidence="11">
    <location>
        <begin position="294"/>
        <end position="315"/>
    </location>
</feature>
<dbReference type="SUPFAM" id="SSF58104">
    <property type="entry name" value="Methyl-accepting chemotaxis protein (MCP) signaling domain"/>
    <property type="match status" value="1"/>
</dbReference>
<keyword evidence="10" id="KW-0175">Coiled coil</keyword>
<dbReference type="Proteomes" id="UP000005435">
    <property type="component" value="Chromosome"/>
</dbReference>
<organism evidence="14 15">
    <name type="scientific">Acetivibrio clariflavus (strain DSM 19732 / NBRC 101661 / EBR45)</name>
    <name type="common">Clostridium clariflavum</name>
    <dbReference type="NCBI Taxonomy" id="720554"/>
    <lineage>
        <taxon>Bacteria</taxon>
        <taxon>Bacillati</taxon>
        <taxon>Bacillota</taxon>
        <taxon>Clostridia</taxon>
        <taxon>Eubacteriales</taxon>
        <taxon>Oscillospiraceae</taxon>
        <taxon>Acetivibrio</taxon>
    </lineage>
</organism>
<evidence type="ECO:0000256" key="3">
    <source>
        <dbReference type="ARBA" id="ARBA00022500"/>
    </source>
</evidence>
<evidence type="ECO:0000256" key="6">
    <source>
        <dbReference type="ARBA" id="ARBA00023136"/>
    </source>
</evidence>
<evidence type="ECO:0000256" key="4">
    <source>
        <dbReference type="ARBA" id="ARBA00022692"/>
    </source>
</evidence>
<reference evidence="15" key="1">
    <citation type="submission" date="2011-12" db="EMBL/GenBank/DDBJ databases">
        <title>Complete sequence of Clostridium clariflavum DSM 19732.</title>
        <authorList>
            <consortium name="US DOE Joint Genome Institute"/>
            <person name="Lucas S."/>
            <person name="Han J."/>
            <person name="Lapidus A."/>
            <person name="Cheng J.-F."/>
            <person name="Goodwin L."/>
            <person name="Pitluck S."/>
            <person name="Peters L."/>
            <person name="Teshima H."/>
            <person name="Detter J.C."/>
            <person name="Han C."/>
            <person name="Tapia R."/>
            <person name="Land M."/>
            <person name="Hauser L."/>
            <person name="Kyrpides N."/>
            <person name="Ivanova N."/>
            <person name="Pagani I."/>
            <person name="Kitzmiller T."/>
            <person name="Lynd L."/>
            <person name="Izquierdo J."/>
            <person name="Woyke T."/>
        </authorList>
    </citation>
    <scope>NUCLEOTIDE SEQUENCE [LARGE SCALE GENOMIC DNA]</scope>
    <source>
        <strain evidence="15">DSM 19732 / NBRC 101661 / EBR45</strain>
    </source>
</reference>
<dbReference type="GO" id="GO:0007165">
    <property type="term" value="P:signal transduction"/>
    <property type="evidence" value="ECO:0007669"/>
    <property type="project" value="UniProtKB-KW"/>
</dbReference>
<name>G8M2S1_ACECE</name>
<dbReference type="Gene3D" id="6.10.340.10">
    <property type="match status" value="1"/>
</dbReference>
<keyword evidence="3" id="KW-0145">Chemotaxis</keyword>
<evidence type="ECO:0000256" key="8">
    <source>
        <dbReference type="ARBA" id="ARBA00029447"/>
    </source>
</evidence>
<gene>
    <name evidence="14" type="ordered locus">Clocl_1548</name>
</gene>
<dbReference type="InterPro" id="IPR033479">
    <property type="entry name" value="dCache_1"/>
</dbReference>
<dbReference type="RefSeq" id="WP_014254791.1">
    <property type="nucleotide sequence ID" value="NC_016627.1"/>
</dbReference>
<evidence type="ECO:0000259" key="13">
    <source>
        <dbReference type="PROSITE" id="PS50885"/>
    </source>
</evidence>
<dbReference type="CDD" id="cd06225">
    <property type="entry name" value="HAMP"/>
    <property type="match status" value="1"/>
</dbReference>
<dbReference type="KEGG" id="ccl:Clocl_1548"/>
<comment type="similarity">
    <text evidence="8">Belongs to the methyl-accepting chemotaxis (MCP) protein family.</text>
</comment>
<evidence type="ECO:0000313" key="15">
    <source>
        <dbReference type="Proteomes" id="UP000005435"/>
    </source>
</evidence>
<evidence type="ECO:0000256" key="5">
    <source>
        <dbReference type="ARBA" id="ARBA00022989"/>
    </source>
</evidence>
<dbReference type="eggNOG" id="COG0840">
    <property type="taxonomic scope" value="Bacteria"/>
</dbReference>
<dbReference type="HOGENOM" id="CLU_000445_107_19_9"/>
<dbReference type="Pfam" id="PF00672">
    <property type="entry name" value="HAMP"/>
    <property type="match status" value="1"/>
</dbReference>
<dbReference type="PANTHER" id="PTHR32089:SF112">
    <property type="entry name" value="LYSOZYME-LIKE PROTEIN-RELATED"/>
    <property type="match status" value="1"/>
</dbReference>
<dbReference type="SMART" id="SM00304">
    <property type="entry name" value="HAMP"/>
    <property type="match status" value="1"/>
</dbReference>
<keyword evidence="5 11" id="KW-1133">Transmembrane helix</keyword>
<sequence precursor="true">MNNKRIKGSLFRKIFSVSVLCMLIPMLISLFASVYLSQRYLEDSSSKRLLNISAEKRNQFELSLYDIEKQGQSIAMQPNIVDTLGKAASNSTSPDEAELNIISKNLEENFKLANGLFENIYLMYKNKIITDGIGGASVGWENETVGTTESILIRPPVGSPTTGRPVMAIVAPIKDNGKQVGVIGMAIELNNLSEKIIDNNASDQQLKTLIVTSSGLVISSTDPELVLNLNFQDENSGLQDFFNKITSEKTGIGYFTLDGVEYIAAFSASERYGMYVLSYMPVAAYMKTTVTLQIILFAVIVLSILIASVVIYMMIKKIVKPILETAKQAEKLADWDLTMTIPEEHLNRRDELGKLANSLAAMIKNLKSIVTQIIDAAEHVAASSQELYASGDQVGKAAEDVANMITGIASGAEEQSSQIDSALLNLSSLVKQINEVNVSIATMEKTTAHIIDDINRGGKSVAESIDRINNLKNDTEGVSKVITDLGMASNQIGEIVELISGVAEQTNMLALNAAIEAARAGEAGRGFSVVADEIRKLAEETSNASRRIAKLIEEIKDGVDTAVNRMENSISSLNSSVAAIKENEEVFSVINEQAEVLNKIVAGVTQNVKIMTESSREFENIMQGIHQASQVFAENSQGVSASSEEQIALTEEIVSSSKSMATMSEKLSTLVRSFKI</sequence>
<feature type="transmembrane region" description="Helical" evidence="11">
    <location>
        <begin position="14"/>
        <end position="36"/>
    </location>
</feature>
<dbReference type="Gene3D" id="1.10.287.950">
    <property type="entry name" value="Methyl-accepting chemotaxis protein"/>
    <property type="match status" value="1"/>
</dbReference>
<dbReference type="SMART" id="SM00283">
    <property type="entry name" value="MA"/>
    <property type="match status" value="1"/>
</dbReference>
<feature type="coiled-coil region" evidence="10">
    <location>
        <begin position="534"/>
        <end position="583"/>
    </location>
</feature>
<dbReference type="EMBL" id="CP003065">
    <property type="protein sequence ID" value="AEV68185.1"/>
    <property type="molecule type" value="Genomic_DNA"/>
</dbReference>
<dbReference type="GO" id="GO:0005886">
    <property type="term" value="C:plasma membrane"/>
    <property type="evidence" value="ECO:0007669"/>
    <property type="project" value="UniProtKB-SubCell"/>
</dbReference>
<evidence type="ECO:0000256" key="2">
    <source>
        <dbReference type="ARBA" id="ARBA00022475"/>
    </source>
</evidence>
<dbReference type="GO" id="GO:0006935">
    <property type="term" value="P:chemotaxis"/>
    <property type="evidence" value="ECO:0007669"/>
    <property type="project" value="UniProtKB-KW"/>
</dbReference>
<keyword evidence="2" id="KW-1003">Cell membrane</keyword>
<keyword evidence="7 9" id="KW-0807">Transducer</keyword>
<dbReference type="InterPro" id="IPR004089">
    <property type="entry name" value="MCPsignal_dom"/>
</dbReference>
<dbReference type="CDD" id="cd18773">
    <property type="entry name" value="PDC1_HK_sensor"/>
    <property type="match status" value="1"/>
</dbReference>
<dbReference type="Pfam" id="PF02743">
    <property type="entry name" value="dCache_1"/>
    <property type="match status" value="1"/>
</dbReference>